<dbReference type="PROSITE" id="PS50054">
    <property type="entry name" value="TYR_PHOSPHATASE_DUAL"/>
    <property type="match status" value="1"/>
</dbReference>
<dbReference type="GO" id="GO:0008138">
    <property type="term" value="F:protein tyrosine/serine/threonine phosphatase activity"/>
    <property type="evidence" value="ECO:0007669"/>
    <property type="project" value="TreeGrafter"/>
</dbReference>
<dbReference type="Gene3D" id="3.90.190.10">
    <property type="entry name" value="Protein tyrosine phosphatase superfamily"/>
    <property type="match status" value="1"/>
</dbReference>
<gene>
    <name evidence="7" type="ORF">C8A01DRAFT_15555</name>
</gene>
<feature type="domain" description="Tyrosine-protein phosphatase" evidence="5">
    <location>
        <begin position="12"/>
        <end position="190"/>
    </location>
</feature>
<dbReference type="PROSITE" id="PS50056">
    <property type="entry name" value="TYR_PHOSPHATASE_2"/>
    <property type="match status" value="1"/>
</dbReference>
<proteinExistence type="inferred from homology"/>
<dbReference type="SUPFAM" id="SSF52799">
    <property type="entry name" value="(Phosphotyrosine protein) phosphatases II"/>
    <property type="match status" value="1"/>
</dbReference>
<evidence type="ECO:0000256" key="4">
    <source>
        <dbReference type="ARBA" id="ARBA00022912"/>
    </source>
</evidence>
<keyword evidence="4" id="KW-0904">Protein phosphatase</keyword>
<dbReference type="GO" id="GO:0004725">
    <property type="term" value="F:protein tyrosine phosphatase activity"/>
    <property type="evidence" value="ECO:0007669"/>
    <property type="project" value="UniProtKB-EC"/>
</dbReference>
<dbReference type="Pfam" id="PF00782">
    <property type="entry name" value="DSPc"/>
    <property type="match status" value="1"/>
</dbReference>
<evidence type="ECO:0000313" key="8">
    <source>
        <dbReference type="Proteomes" id="UP001303115"/>
    </source>
</evidence>
<dbReference type="InterPro" id="IPR020422">
    <property type="entry name" value="TYR_PHOSPHATASE_DUAL_dom"/>
</dbReference>
<dbReference type="SMART" id="SM00195">
    <property type="entry name" value="DSPc"/>
    <property type="match status" value="1"/>
</dbReference>
<dbReference type="CDD" id="cd14498">
    <property type="entry name" value="DSP"/>
    <property type="match status" value="1"/>
</dbReference>
<comment type="caution">
    <text evidence="7">The sequence shown here is derived from an EMBL/GenBank/DDBJ whole genome shotgun (WGS) entry which is preliminary data.</text>
</comment>
<dbReference type="PANTHER" id="PTHR45848">
    <property type="entry name" value="DUAL SPECIFICITY PROTEIN PHOSPHATASE 12 FAMILY MEMBER"/>
    <property type="match status" value="1"/>
</dbReference>
<dbReference type="EMBL" id="MU854373">
    <property type="protein sequence ID" value="KAK4040636.1"/>
    <property type="molecule type" value="Genomic_DNA"/>
</dbReference>
<dbReference type="InterPro" id="IPR029021">
    <property type="entry name" value="Prot-tyrosine_phosphatase-like"/>
</dbReference>
<dbReference type="EC" id="3.1.3.48" evidence="2"/>
<keyword evidence="8" id="KW-1185">Reference proteome</keyword>
<evidence type="ECO:0000256" key="3">
    <source>
        <dbReference type="ARBA" id="ARBA00022801"/>
    </source>
</evidence>
<evidence type="ECO:0000313" key="7">
    <source>
        <dbReference type="EMBL" id="KAK4040636.1"/>
    </source>
</evidence>
<evidence type="ECO:0000256" key="1">
    <source>
        <dbReference type="ARBA" id="ARBA00008601"/>
    </source>
</evidence>
<organism evidence="7 8">
    <name type="scientific">Parachaetomium inaequale</name>
    <dbReference type="NCBI Taxonomy" id="2588326"/>
    <lineage>
        <taxon>Eukaryota</taxon>
        <taxon>Fungi</taxon>
        <taxon>Dikarya</taxon>
        <taxon>Ascomycota</taxon>
        <taxon>Pezizomycotina</taxon>
        <taxon>Sordariomycetes</taxon>
        <taxon>Sordariomycetidae</taxon>
        <taxon>Sordariales</taxon>
        <taxon>Chaetomiaceae</taxon>
        <taxon>Parachaetomium</taxon>
    </lineage>
</organism>
<accession>A0AAN6PK61</accession>
<protein>
    <recommendedName>
        <fullName evidence="2">protein-tyrosine-phosphatase</fullName>
        <ecNumber evidence="2">3.1.3.48</ecNumber>
    </recommendedName>
</protein>
<dbReference type="InterPro" id="IPR000387">
    <property type="entry name" value="Tyr_Pase_dom"/>
</dbReference>
<name>A0AAN6PK61_9PEZI</name>
<comment type="similarity">
    <text evidence="1">Belongs to the protein-tyrosine phosphatase family. Non-receptor class dual specificity subfamily.</text>
</comment>
<dbReference type="InterPro" id="IPR000340">
    <property type="entry name" value="Dual-sp_phosphatase_cat-dom"/>
</dbReference>
<evidence type="ECO:0000256" key="2">
    <source>
        <dbReference type="ARBA" id="ARBA00013064"/>
    </source>
</evidence>
<evidence type="ECO:0000259" key="5">
    <source>
        <dbReference type="PROSITE" id="PS50054"/>
    </source>
</evidence>
<feature type="domain" description="Tyrosine specific protein phosphatases" evidence="6">
    <location>
        <begin position="112"/>
        <end position="169"/>
    </location>
</feature>
<dbReference type="AlphaFoldDB" id="A0AAN6PK61"/>
<evidence type="ECO:0000259" key="6">
    <source>
        <dbReference type="PROSITE" id="PS50056"/>
    </source>
</evidence>
<dbReference type="PANTHER" id="PTHR45848:SF4">
    <property type="entry name" value="DUAL SPECIFICITY PROTEIN PHOSPHATASE 12"/>
    <property type="match status" value="1"/>
</dbReference>
<dbReference type="Proteomes" id="UP001303115">
    <property type="component" value="Unassembled WGS sequence"/>
</dbReference>
<sequence>MSQASKTRLVIQPSISRINDGLYLGDCDASVSVPILQEHNITSMVSLSGGRDMCWYRARNRMLVPRERHLFIPCLDTSTQNLLDRMPEICDFIDKMLALPPIGKPSLAAVISDPLATVAEVDPSITIPPRVLVHFQMGISRSATVVIAYLIRKTRKSLEEMLGEVKGKRKIKPNPNFVELLMVWGEVEYNVWVDKEGTIPKEPYRLYLERRAVRLTEKGLTGNEPVGPVML</sequence>
<reference evidence="8" key="1">
    <citation type="journal article" date="2023" name="Mol. Phylogenet. Evol.">
        <title>Genome-scale phylogeny and comparative genomics of the fungal order Sordariales.</title>
        <authorList>
            <person name="Hensen N."/>
            <person name="Bonometti L."/>
            <person name="Westerberg I."/>
            <person name="Brannstrom I.O."/>
            <person name="Guillou S."/>
            <person name="Cros-Aarteil S."/>
            <person name="Calhoun S."/>
            <person name="Haridas S."/>
            <person name="Kuo A."/>
            <person name="Mondo S."/>
            <person name="Pangilinan J."/>
            <person name="Riley R."/>
            <person name="LaButti K."/>
            <person name="Andreopoulos B."/>
            <person name="Lipzen A."/>
            <person name="Chen C."/>
            <person name="Yan M."/>
            <person name="Daum C."/>
            <person name="Ng V."/>
            <person name="Clum A."/>
            <person name="Steindorff A."/>
            <person name="Ohm R.A."/>
            <person name="Martin F."/>
            <person name="Silar P."/>
            <person name="Natvig D.O."/>
            <person name="Lalanne C."/>
            <person name="Gautier V."/>
            <person name="Ament-Velasquez S.L."/>
            <person name="Kruys A."/>
            <person name="Hutchinson M.I."/>
            <person name="Powell A.J."/>
            <person name="Barry K."/>
            <person name="Miller A.N."/>
            <person name="Grigoriev I.V."/>
            <person name="Debuchy R."/>
            <person name="Gladieux P."/>
            <person name="Hiltunen Thoren M."/>
            <person name="Johannesson H."/>
        </authorList>
    </citation>
    <scope>NUCLEOTIDE SEQUENCE [LARGE SCALE GENOMIC DNA]</scope>
    <source>
        <strain evidence="8">CBS 284.82</strain>
    </source>
</reference>
<keyword evidence="3" id="KW-0378">Hydrolase</keyword>